<dbReference type="Proteomes" id="UP001187682">
    <property type="component" value="Unassembled WGS sequence"/>
</dbReference>
<gene>
    <name evidence="1" type="ORF">DNG_05817</name>
</gene>
<comment type="caution">
    <text evidence="1">The sequence shown here is derived from an EMBL/GenBank/DDBJ whole genome shotgun (WGS) entry which is preliminary data.</text>
</comment>
<proteinExistence type="predicted"/>
<keyword evidence="2" id="KW-1185">Reference proteome</keyword>
<dbReference type="Gene3D" id="3.30.559.30">
    <property type="entry name" value="Nonribosomal peptide synthetase, condensation domain"/>
    <property type="match status" value="1"/>
</dbReference>
<sequence length="509" mass="55613">MDVNYKGFEWRDTARGSWVRDVDELETMYTALAKLYSASGRGFFHMTGHLSLRVGVPEGQSAASVGDKLDKALSQAWLALRFRHPTIASQVTLDPLTNKFVKEYALSSEGWLEKTFVRVSTGQTGAEWAIDDPPVPPLPTLNVVTPPSSDEGVVLRDLVFRSPHDIVDGVGALMLFDNYVRLAAEAFELGDAYESPSLQDPRLLENLSPPYRVAAAVPPEPSDFIKQRLESLAEADKLAASTPAEMALLPYKKGALAPGVHKRIEIKLSPEETSELSAACKALGATVTHVFHAAIALALRDLQPRTDSPRPVQYVGYLLRNERGRCVPPYHDHRHAAGVYHSISGDKLVVKMNVPSHTDVASTGIAGEEEKEEFLRIVAQMRDFYTTVRDDEQHYALAPHLIAKGIPELPAGGEQPTTIPPPSDTPSATISSMGRIDGVIAHQHGSIEIYNPWVTGEELRNSLGLFLGTFRGELALSAAYNDAWHGYDETFGFVRSCLDIVRSGLGVGV</sequence>
<reference evidence="1" key="1">
    <citation type="submission" date="2018-03" db="EMBL/GenBank/DDBJ databases">
        <authorList>
            <person name="Guldener U."/>
        </authorList>
    </citation>
    <scope>NUCLEOTIDE SEQUENCE</scope>
</reference>
<dbReference type="InterPro" id="IPR023213">
    <property type="entry name" value="CAT-like_dom_sf"/>
</dbReference>
<accession>A0AAE8SVU0</accession>
<dbReference type="PANTHER" id="PTHR42034">
    <property type="entry name" value="CHROMOSOME 7, WHOLE GENOME SHOTGUN SEQUENCE-RELATED"/>
    <property type="match status" value="1"/>
</dbReference>
<dbReference type="PANTHER" id="PTHR42034:SF1">
    <property type="entry name" value="CONDENSATION DOMAIN-CONTAINING PROTEIN"/>
    <property type="match status" value="1"/>
</dbReference>
<evidence type="ECO:0000313" key="1">
    <source>
        <dbReference type="EMBL" id="SPO03135.1"/>
    </source>
</evidence>
<evidence type="ECO:0000313" key="2">
    <source>
        <dbReference type="Proteomes" id="UP001187682"/>
    </source>
</evidence>
<name>A0AAE8SVU0_9PEZI</name>
<protein>
    <recommendedName>
        <fullName evidence="3">Condensation domain-containing protein</fullName>
    </recommendedName>
</protein>
<dbReference type="AlphaFoldDB" id="A0AAE8SVU0"/>
<dbReference type="Gene3D" id="3.30.559.10">
    <property type="entry name" value="Chloramphenicol acetyltransferase-like domain"/>
    <property type="match status" value="1"/>
</dbReference>
<dbReference type="EMBL" id="ONZQ02000007">
    <property type="protein sequence ID" value="SPO03135.1"/>
    <property type="molecule type" value="Genomic_DNA"/>
</dbReference>
<evidence type="ECO:0008006" key="3">
    <source>
        <dbReference type="Google" id="ProtNLM"/>
    </source>
</evidence>
<organism evidence="1 2">
    <name type="scientific">Cephalotrichum gorgonifer</name>
    <dbReference type="NCBI Taxonomy" id="2041049"/>
    <lineage>
        <taxon>Eukaryota</taxon>
        <taxon>Fungi</taxon>
        <taxon>Dikarya</taxon>
        <taxon>Ascomycota</taxon>
        <taxon>Pezizomycotina</taxon>
        <taxon>Sordariomycetes</taxon>
        <taxon>Hypocreomycetidae</taxon>
        <taxon>Microascales</taxon>
        <taxon>Microascaceae</taxon>
        <taxon>Cephalotrichum</taxon>
    </lineage>
</organism>
<dbReference type="SUPFAM" id="SSF52777">
    <property type="entry name" value="CoA-dependent acyltransferases"/>
    <property type="match status" value="1"/>
</dbReference>